<dbReference type="AlphaFoldDB" id="A0A2P2QHE4"/>
<accession>A0A2P2QHE4</accession>
<dbReference type="EMBL" id="GGEC01085938">
    <property type="protein sequence ID" value="MBX66422.1"/>
    <property type="molecule type" value="Transcribed_RNA"/>
</dbReference>
<name>A0A2P2QHE4_RHIMU</name>
<proteinExistence type="predicted"/>
<organism evidence="1">
    <name type="scientific">Rhizophora mucronata</name>
    <name type="common">Asiatic mangrove</name>
    <dbReference type="NCBI Taxonomy" id="61149"/>
    <lineage>
        <taxon>Eukaryota</taxon>
        <taxon>Viridiplantae</taxon>
        <taxon>Streptophyta</taxon>
        <taxon>Embryophyta</taxon>
        <taxon>Tracheophyta</taxon>
        <taxon>Spermatophyta</taxon>
        <taxon>Magnoliopsida</taxon>
        <taxon>eudicotyledons</taxon>
        <taxon>Gunneridae</taxon>
        <taxon>Pentapetalae</taxon>
        <taxon>rosids</taxon>
        <taxon>fabids</taxon>
        <taxon>Malpighiales</taxon>
        <taxon>Rhizophoraceae</taxon>
        <taxon>Rhizophora</taxon>
    </lineage>
</organism>
<evidence type="ECO:0000313" key="1">
    <source>
        <dbReference type="EMBL" id="MBX66422.1"/>
    </source>
</evidence>
<reference evidence="1" key="1">
    <citation type="submission" date="2018-02" db="EMBL/GenBank/DDBJ databases">
        <title>Rhizophora mucronata_Transcriptome.</title>
        <authorList>
            <person name="Meera S.P."/>
            <person name="Sreeshan A."/>
            <person name="Augustine A."/>
        </authorList>
    </citation>
    <scope>NUCLEOTIDE SEQUENCE</scope>
    <source>
        <tissue evidence="1">Leaf</tissue>
    </source>
</reference>
<sequence length="28" mass="3231">MKPFGLLSLDFIWFLFPQNVNKSCSLGQ</sequence>
<protein>
    <submittedName>
        <fullName evidence="1">Uncharacterized protein</fullName>
    </submittedName>
</protein>